<dbReference type="PANTHER" id="PTHR12126">
    <property type="entry name" value="NADH-UBIQUINONE OXIDOREDUCTASE 39 KDA SUBUNIT-RELATED"/>
    <property type="match status" value="1"/>
</dbReference>
<gene>
    <name evidence="2" type="ORF">PSON_ATCC_30995.1.T0030180</name>
</gene>
<dbReference type="InterPro" id="IPR051207">
    <property type="entry name" value="ComplexI_NDUFA9_subunit"/>
</dbReference>
<name>A0A8S1JZ80_9CILI</name>
<proteinExistence type="predicted"/>
<keyword evidence="3" id="KW-1185">Reference proteome</keyword>
<sequence length="254" mass="28740">MFKPLSGKIITVIGSSGYVGSNVIKSAIQYGAIVNGVSRSGQPTTQQNWTREVNWIKGDAMKAHEFKDILQKSDMVIHTIGTLIDSSVLKNKKPGEQGTYEQMNRDTALNVVKELMNTNVKFVYVSGSAHPPFLKRYLTTKQEVEQHILSLHQQQQLNPIIVRPGFIYSLTQRWWSVPLKYDLALWKCVHDNASRFVPQNSFVGQLFNEFKVDSSIDLQDVVDSCLAPLKIDLVGKSLNNQEMEKIAQQFRSLK</sequence>
<reference evidence="2" key="1">
    <citation type="submission" date="2021-01" db="EMBL/GenBank/DDBJ databases">
        <authorList>
            <consortium name="Genoscope - CEA"/>
            <person name="William W."/>
        </authorList>
    </citation>
    <scope>NUCLEOTIDE SEQUENCE</scope>
</reference>
<dbReference type="InterPro" id="IPR001509">
    <property type="entry name" value="Epimerase_deHydtase"/>
</dbReference>
<feature type="domain" description="NAD-dependent epimerase/dehydratase" evidence="1">
    <location>
        <begin position="10"/>
        <end position="169"/>
    </location>
</feature>
<dbReference type="Pfam" id="PF01370">
    <property type="entry name" value="Epimerase"/>
    <property type="match status" value="1"/>
</dbReference>
<dbReference type="GO" id="GO:0005739">
    <property type="term" value="C:mitochondrion"/>
    <property type="evidence" value="ECO:0007669"/>
    <property type="project" value="TreeGrafter"/>
</dbReference>
<evidence type="ECO:0000313" key="3">
    <source>
        <dbReference type="Proteomes" id="UP000692954"/>
    </source>
</evidence>
<dbReference type="AlphaFoldDB" id="A0A8S1JZ80"/>
<dbReference type="GO" id="GO:0044877">
    <property type="term" value="F:protein-containing complex binding"/>
    <property type="evidence" value="ECO:0007669"/>
    <property type="project" value="TreeGrafter"/>
</dbReference>
<comment type="caution">
    <text evidence="2">The sequence shown here is derived from an EMBL/GenBank/DDBJ whole genome shotgun (WGS) entry which is preliminary data.</text>
</comment>
<dbReference type="EMBL" id="CAJJDN010000003">
    <property type="protein sequence ID" value="CAD8048358.1"/>
    <property type="molecule type" value="Genomic_DNA"/>
</dbReference>
<evidence type="ECO:0000313" key="2">
    <source>
        <dbReference type="EMBL" id="CAD8048358.1"/>
    </source>
</evidence>
<dbReference type="OrthoDB" id="276721at2759"/>
<evidence type="ECO:0000259" key="1">
    <source>
        <dbReference type="Pfam" id="PF01370"/>
    </source>
</evidence>
<dbReference type="PANTHER" id="PTHR12126:SF15">
    <property type="entry name" value="NAD(P)-BINDING DOMAIN-CONTAINING PROTEIN"/>
    <property type="match status" value="1"/>
</dbReference>
<dbReference type="Proteomes" id="UP000692954">
    <property type="component" value="Unassembled WGS sequence"/>
</dbReference>
<accession>A0A8S1JZ80</accession>
<protein>
    <recommendedName>
        <fullName evidence="1">NAD-dependent epimerase/dehydratase domain-containing protein</fullName>
    </recommendedName>
</protein>
<organism evidence="2 3">
    <name type="scientific">Paramecium sonneborni</name>
    <dbReference type="NCBI Taxonomy" id="65129"/>
    <lineage>
        <taxon>Eukaryota</taxon>
        <taxon>Sar</taxon>
        <taxon>Alveolata</taxon>
        <taxon>Ciliophora</taxon>
        <taxon>Intramacronucleata</taxon>
        <taxon>Oligohymenophorea</taxon>
        <taxon>Peniculida</taxon>
        <taxon>Parameciidae</taxon>
        <taxon>Paramecium</taxon>
    </lineage>
</organism>